<dbReference type="InterPro" id="IPR018060">
    <property type="entry name" value="HTH_AraC"/>
</dbReference>
<sequence>MKENGKGGPIVKNDPGSKKSSQDGKLKVETLQLTGPARLLTAGSGEGCLFMVLSGSGMLHWNQGPDGGVGAGPGSVLVLGRRDCDFEPAGGWPAELLGCRFPLEMMTEVQKARLMDSGKGPLVLLGDPVWSNRMHTLLELAAGAWQEPDCPGRLYLSLLMHYAGKEAAAESGSASAPRNETVEKICAYLMANYNQKLNLGSVAAQFYLSPYYLSRLFRRVTGQSIVDFINVRRIEAARRLLETTDLGINDVAEETGFSTTAHFRRVFHEQVGVSPMQYRKAYRSRKE</sequence>
<dbReference type="SUPFAM" id="SSF46689">
    <property type="entry name" value="Homeodomain-like"/>
    <property type="match status" value="2"/>
</dbReference>
<reference evidence="6" key="1">
    <citation type="journal article" date="2021" name="PeerJ">
        <title>Extensive microbial diversity within the chicken gut microbiome revealed by metagenomics and culture.</title>
        <authorList>
            <person name="Gilroy R."/>
            <person name="Ravi A."/>
            <person name="Getino M."/>
            <person name="Pursley I."/>
            <person name="Horton D.L."/>
            <person name="Alikhan N.F."/>
            <person name="Baker D."/>
            <person name="Gharbi K."/>
            <person name="Hall N."/>
            <person name="Watson M."/>
            <person name="Adriaenssens E.M."/>
            <person name="Foster-Nyarko E."/>
            <person name="Jarju S."/>
            <person name="Secka A."/>
            <person name="Antonio M."/>
            <person name="Oren A."/>
            <person name="Chaudhuri R.R."/>
            <person name="La Ragione R."/>
            <person name="Hildebrand F."/>
            <person name="Pallen M.J."/>
        </authorList>
    </citation>
    <scope>NUCLEOTIDE SEQUENCE</scope>
    <source>
        <strain evidence="6">ChiHcolR34-3080</strain>
    </source>
</reference>
<feature type="domain" description="HTH araC/xylS-type" evidence="5">
    <location>
        <begin position="183"/>
        <end position="281"/>
    </location>
</feature>
<dbReference type="PROSITE" id="PS01124">
    <property type="entry name" value="HTH_ARAC_FAMILY_2"/>
    <property type="match status" value="1"/>
</dbReference>
<dbReference type="PRINTS" id="PR00032">
    <property type="entry name" value="HTHARAC"/>
</dbReference>
<evidence type="ECO:0000313" key="7">
    <source>
        <dbReference type="Proteomes" id="UP000823933"/>
    </source>
</evidence>
<dbReference type="Proteomes" id="UP000823933">
    <property type="component" value="Unassembled WGS sequence"/>
</dbReference>
<gene>
    <name evidence="6" type="ORF">H9890_01040</name>
</gene>
<feature type="compositionally biased region" description="Basic and acidic residues" evidence="4">
    <location>
        <begin position="15"/>
        <end position="24"/>
    </location>
</feature>
<organism evidence="6 7">
    <name type="scientific">Candidatus Faecalibacterium intestinigallinarum</name>
    <dbReference type="NCBI Taxonomy" id="2838581"/>
    <lineage>
        <taxon>Bacteria</taxon>
        <taxon>Bacillati</taxon>
        <taxon>Bacillota</taxon>
        <taxon>Clostridia</taxon>
        <taxon>Eubacteriales</taxon>
        <taxon>Oscillospiraceae</taxon>
        <taxon>Faecalibacterium</taxon>
    </lineage>
</organism>
<dbReference type="PANTHER" id="PTHR43280">
    <property type="entry name" value="ARAC-FAMILY TRANSCRIPTIONAL REGULATOR"/>
    <property type="match status" value="1"/>
</dbReference>
<dbReference type="EMBL" id="DXHQ01000012">
    <property type="protein sequence ID" value="HIW07969.1"/>
    <property type="molecule type" value="Genomic_DNA"/>
</dbReference>
<evidence type="ECO:0000259" key="5">
    <source>
        <dbReference type="PROSITE" id="PS01124"/>
    </source>
</evidence>
<proteinExistence type="predicted"/>
<dbReference type="Gene3D" id="1.10.10.60">
    <property type="entry name" value="Homeodomain-like"/>
    <property type="match status" value="2"/>
</dbReference>
<comment type="caution">
    <text evidence="6">The sequence shown here is derived from an EMBL/GenBank/DDBJ whole genome shotgun (WGS) entry which is preliminary data.</text>
</comment>
<keyword evidence="2" id="KW-0238">DNA-binding</keyword>
<dbReference type="GO" id="GO:0003700">
    <property type="term" value="F:DNA-binding transcription factor activity"/>
    <property type="evidence" value="ECO:0007669"/>
    <property type="project" value="InterPro"/>
</dbReference>
<evidence type="ECO:0000256" key="2">
    <source>
        <dbReference type="ARBA" id="ARBA00023125"/>
    </source>
</evidence>
<protein>
    <submittedName>
        <fullName evidence="6">AraC family transcriptional regulator</fullName>
    </submittedName>
</protein>
<dbReference type="InterPro" id="IPR009057">
    <property type="entry name" value="Homeodomain-like_sf"/>
</dbReference>
<reference evidence="6" key="2">
    <citation type="submission" date="2021-04" db="EMBL/GenBank/DDBJ databases">
        <authorList>
            <person name="Gilroy R."/>
        </authorList>
    </citation>
    <scope>NUCLEOTIDE SEQUENCE</scope>
    <source>
        <strain evidence="6">ChiHcolR34-3080</strain>
    </source>
</reference>
<evidence type="ECO:0000313" key="6">
    <source>
        <dbReference type="EMBL" id="HIW07969.1"/>
    </source>
</evidence>
<evidence type="ECO:0000256" key="1">
    <source>
        <dbReference type="ARBA" id="ARBA00023015"/>
    </source>
</evidence>
<dbReference type="SMART" id="SM00342">
    <property type="entry name" value="HTH_ARAC"/>
    <property type="match status" value="1"/>
</dbReference>
<dbReference type="Pfam" id="PF12833">
    <property type="entry name" value="HTH_18"/>
    <property type="match status" value="1"/>
</dbReference>
<keyword evidence="3" id="KW-0804">Transcription</keyword>
<dbReference type="PANTHER" id="PTHR43280:SF2">
    <property type="entry name" value="HTH-TYPE TRANSCRIPTIONAL REGULATOR EXSA"/>
    <property type="match status" value="1"/>
</dbReference>
<dbReference type="AlphaFoldDB" id="A0A9D1TWB2"/>
<dbReference type="GO" id="GO:0043565">
    <property type="term" value="F:sequence-specific DNA binding"/>
    <property type="evidence" value="ECO:0007669"/>
    <property type="project" value="InterPro"/>
</dbReference>
<keyword evidence="1" id="KW-0805">Transcription regulation</keyword>
<name>A0A9D1TWB2_9FIRM</name>
<dbReference type="InterPro" id="IPR020449">
    <property type="entry name" value="Tscrpt_reg_AraC-type_HTH"/>
</dbReference>
<evidence type="ECO:0000256" key="4">
    <source>
        <dbReference type="SAM" id="MobiDB-lite"/>
    </source>
</evidence>
<evidence type="ECO:0000256" key="3">
    <source>
        <dbReference type="ARBA" id="ARBA00023163"/>
    </source>
</evidence>
<accession>A0A9D1TWB2</accession>
<feature type="region of interest" description="Disordered" evidence="4">
    <location>
        <begin position="1"/>
        <end position="24"/>
    </location>
</feature>